<dbReference type="FunFam" id="3.30.70.270:FF:000001">
    <property type="entry name" value="Diguanylate cyclase domain protein"/>
    <property type="match status" value="1"/>
</dbReference>
<evidence type="ECO:0000256" key="1">
    <source>
        <dbReference type="ARBA" id="ARBA00012528"/>
    </source>
</evidence>
<proteinExistence type="predicted"/>
<evidence type="ECO:0000313" key="5">
    <source>
        <dbReference type="EMBL" id="QJR09425.1"/>
    </source>
</evidence>
<dbReference type="Pfam" id="PF00990">
    <property type="entry name" value="GGDEF"/>
    <property type="match status" value="1"/>
</dbReference>
<keyword evidence="3" id="KW-1133">Transmembrane helix</keyword>
<dbReference type="RefSeq" id="WP_171089119.1">
    <property type="nucleotide sequence ID" value="NZ_CP053069.1"/>
</dbReference>
<feature type="transmembrane region" description="Helical" evidence="3">
    <location>
        <begin position="6"/>
        <end position="25"/>
    </location>
</feature>
<keyword evidence="6" id="KW-1185">Reference proteome</keyword>
<dbReference type="InterPro" id="IPR050469">
    <property type="entry name" value="Diguanylate_Cyclase"/>
</dbReference>
<feature type="transmembrane region" description="Helical" evidence="3">
    <location>
        <begin position="145"/>
        <end position="168"/>
    </location>
</feature>
<dbReference type="PROSITE" id="PS50887">
    <property type="entry name" value="GGDEF"/>
    <property type="match status" value="1"/>
</dbReference>
<name>A0A6M4GQU6_9PROT</name>
<dbReference type="CDD" id="cd01949">
    <property type="entry name" value="GGDEF"/>
    <property type="match status" value="1"/>
</dbReference>
<dbReference type="EC" id="2.7.7.65" evidence="1"/>
<dbReference type="PANTHER" id="PTHR45138:SF9">
    <property type="entry name" value="DIGUANYLATE CYCLASE DGCM-RELATED"/>
    <property type="match status" value="1"/>
</dbReference>
<reference evidence="5 6" key="1">
    <citation type="submission" date="2020-04" db="EMBL/GenBank/DDBJ databases">
        <title>Usitatibacter rugosus gen. nov., sp. nov. and Usitatibacter palustris sp. nov., novel members of Usitatibacteraceae fam. nov. within the order Nitrosomonadales isolated from soil.</title>
        <authorList>
            <person name="Huber K.J."/>
            <person name="Neumann-Schaal M."/>
            <person name="Geppert A."/>
            <person name="Luckner M."/>
            <person name="Wanner G."/>
            <person name="Overmann J."/>
        </authorList>
    </citation>
    <scope>NUCLEOTIDE SEQUENCE [LARGE SCALE GENOMIC DNA]</scope>
    <source>
        <strain evidence="5 6">0125_3</strain>
    </source>
</reference>
<dbReference type="InterPro" id="IPR000160">
    <property type="entry name" value="GGDEF_dom"/>
</dbReference>
<dbReference type="Gene3D" id="3.30.70.270">
    <property type="match status" value="1"/>
</dbReference>
<gene>
    <name evidence="5" type="ORF">DSM104443_00469</name>
</gene>
<dbReference type="KEGG" id="uru:DSM104443_00469"/>
<evidence type="ECO:0000259" key="4">
    <source>
        <dbReference type="PROSITE" id="PS50887"/>
    </source>
</evidence>
<dbReference type="PANTHER" id="PTHR45138">
    <property type="entry name" value="REGULATORY COMPONENTS OF SENSORY TRANSDUCTION SYSTEM"/>
    <property type="match status" value="1"/>
</dbReference>
<dbReference type="AlphaFoldDB" id="A0A6M4GQU6"/>
<dbReference type="InterPro" id="IPR043128">
    <property type="entry name" value="Rev_trsase/Diguanyl_cyclase"/>
</dbReference>
<dbReference type="GO" id="GO:0005886">
    <property type="term" value="C:plasma membrane"/>
    <property type="evidence" value="ECO:0007669"/>
    <property type="project" value="TreeGrafter"/>
</dbReference>
<keyword evidence="3" id="KW-0472">Membrane</keyword>
<dbReference type="EMBL" id="CP053069">
    <property type="protein sequence ID" value="QJR09425.1"/>
    <property type="molecule type" value="Genomic_DNA"/>
</dbReference>
<evidence type="ECO:0000313" key="6">
    <source>
        <dbReference type="Proteomes" id="UP000501534"/>
    </source>
</evidence>
<feature type="transmembrane region" description="Helical" evidence="3">
    <location>
        <begin position="37"/>
        <end position="55"/>
    </location>
</feature>
<dbReference type="InterPro" id="IPR029787">
    <property type="entry name" value="Nucleotide_cyclase"/>
</dbReference>
<accession>A0A6M4GQU6</accession>
<keyword evidence="3" id="KW-0812">Transmembrane</keyword>
<dbReference type="SUPFAM" id="SSF55073">
    <property type="entry name" value="Nucleotide cyclase"/>
    <property type="match status" value="1"/>
</dbReference>
<dbReference type="GO" id="GO:0043709">
    <property type="term" value="P:cell adhesion involved in single-species biofilm formation"/>
    <property type="evidence" value="ECO:0007669"/>
    <property type="project" value="TreeGrafter"/>
</dbReference>
<protein>
    <recommendedName>
        <fullName evidence="1">diguanylate cyclase</fullName>
        <ecNumber evidence="1">2.7.7.65</ecNumber>
    </recommendedName>
</protein>
<evidence type="ECO:0000256" key="3">
    <source>
        <dbReference type="SAM" id="Phobius"/>
    </source>
</evidence>
<dbReference type="GO" id="GO:1902201">
    <property type="term" value="P:negative regulation of bacterial-type flagellum-dependent cell motility"/>
    <property type="evidence" value="ECO:0007669"/>
    <property type="project" value="TreeGrafter"/>
</dbReference>
<comment type="catalytic activity">
    <reaction evidence="2">
        <text>2 GTP = 3',3'-c-di-GMP + 2 diphosphate</text>
        <dbReference type="Rhea" id="RHEA:24898"/>
        <dbReference type="ChEBI" id="CHEBI:33019"/>
        <dbReference type="ChEBI" id="CHEBI:37565"/>
        <dbReference type="ChEBI" id="CHEBI:58805"/>
        <dbReference type="EC" id="2.7.7.65"/>
    </reaction>
</comment>
<feature type="transmembrane region" description="Helical" evidence="3">
    <location>
        <begin position="89"/>
        <end position="108"/>
    </location>
</feature>
<dbReference type="Proteomes" id="UP000501534">
    <property type="component" value="Chromosome"/>
</dbReference>
<feature type="transmembrane region" description="Helical" evidence="3">
    <location>
        <begin position="114"/>
        <end position="133"/>
    </location>
</feature>
<organism evidence="5 6">
    <name type="scientific">Usitatibacter rugosus</name>
    <dbReference type="NCBI Taxonomy" id="2732067"/>
    <lineage>
        <taxon>Bacteria</taxon>
        <taxon>Pseudomonadati</taxon>
        <taxon>Pseudomonadota</taxon>
        <taxon>Betaproteobacteria</taxon>
        <taxon>Nitrosomonadales</taxon>
        <taxon>Usitatibacteraceae</taxon>
        <taxon>Usitatibacter</taxon>
    </lineage>
</organism>
<dbReference type="GO" id="GO:0052621">
    <property type="term" value="F:diguanylate cyclase activity"/>
    <property type="evidence" value="ECO:0007669"/>
    <property type="project" value="UniProtKB-EC"/>
</dbReference>
<dbReference type="SMART" id="SM00267">
    <property type="entry name" value="GGDEF"/>
    <property type="match status" value="1"/>
</dbReference>
<sequence>MIDLPTLLVALAATDMVLGATLWIGARRGVRDGMAQWFGALGVRIVAVGLFAGGGTDPATAIVAVALLALSMTLQAAALLAFGARSLPAWVHSAVLAGIGVPFALLAGDPAARVLFSGVVLGTVMLVVAGITLQLRAPVSRPTRFLMIGAFVLGAAIFYLRAVASALATDPLKGFVDPTAFQSLTLMLAYVVALATSCGFLLMQKERADAAAERLASMDPLTGAYNRRTFHETAERTLALARRANQPLSIILVDIDHFKRINERHGNRIGDEVLRILADVVRDQLRQEDLLVRFGADEFCVMLPQVPGPGAVVVAGRIRKAVCADPLRVDGREIPVTVSAGVAARLDEGPESIDGLLGRAEQALELAKNRGRNRVVALSLGRSVAA</sequence>
<feature type="domain" description="GGDEF" evidence="4">
    <location>
        <begin position="246"/>
        <end position="380"/>
    </location>
</feature>
<dbReference type="NCBIfam" id="TIGR00254">
    <property type="entry name" value="GGDEF"/>
    <property type="match status" value="1"/>
</dbReference>
<evidence type="ECO:0000256" key="2">
    <source>
        <dbReference type="ARBA" id="ARBA00034247"/>
    </source>
</evidence>
<feature type="transmembrane region" description="Helical" evidence="3">
    <location>
        <begin position="180"/>
        <end position="202"/>
    </location>
</feature>
<feature type="transmembrane region" description="Helical" evidence="3">
    <location>
        <begin position="61"/>
        <end position="82"/>
    </location>
</feature>